<evidence type="ECO:0000313" key="11">
    <source>
        <dbReference type="EMBL" id="MEE3715854.1"/>
    </source>
</evidence>
<dbReference type="InterPro" id="IPR003594">
    <property type="entry name" value="HATPase_dom"/>
</dbReference>
<comment type="catalytic activity">
    <reaction evidence="1">
        <text>ATP + protein L-histidine = ADP + protein N-phospho-L-histidine.</text>
        <dbReference type="EC" id="2.7.13.3"/>
    </reaction>
</comment>
<dbReference type="PANTHER" id="PTHR43047:SF72">
    <property type="entry name" value="OSMOSENSING HISTIDINE PROTEIN KINASE SLN1"/>
    <property type="match status" value="1"/>
</dbReference>
<evidence type="ECO:0000256" key="6">
    <source>
        <dbReference type="ARBA" id="ARBA00023012"/>
    </source>
</evidence>
<dbReference type="InterPro" id="IPR013656">
    <property type="entry name" value="PAS_4"/>
</dbReference>
<evidence type="ECO:0000256" key="5">
    <source>
        <dbReference type="ARBA" id="ARBA00022777"/>
    </source>
</evidence>
<feature type="domain" description="Histidine kinase" evidence="8">
    <location>
        <begin position="287"/>
        <end position="510"/>
    </location>
</feature>
<keyword evidence="11" id="KW-0547">Nucleotide-binding</keyword>
<feature type="domain" description="Response regulatory" evidence="9">
    <location>
        <begin position="5"/>
        <end position="121"/>
    </location>
</feature>
<dbReference type="PROSITE" id="PS50112">
    <property type="entry name" value="PAS"/>
    <property type="match status" value="1"/>
</dbReference>
<dbReference type="SUPFAM" id="SSF47384">
    <property type="entry name" value="Homodimeric domain of signal transducing histidine kinase"/>
    <property type="match status" value="1"/>
</dbReference>
<dbReference type="EC" id="2.7.13.3" evidence="2"/>
<dbReference type="InterPro" id="IPR036890">
    <property type="entry name" value="HATPase_C_sf"/>
</dbReference>
<evidence type="ECO:0000259" key="8">
    <source>
        <dbReference type="PROSITE" id="PS50109"/>
    </source>
</evidence>
<dbReference type="SMART" id="SM00091">
    <property type="entry name" value="PAS"/>
    <property type="match status" value="1"/>
</dbReference>
<proteinExistence type="predicted"/>
<dbReference type="Pfam" id="PF08448">
    <property type="entry name" value="PAS_4"/>
    <property type="match status" value="1"/>
</dbReference>
<dbReference type="InterPro" id="IPR004358">
    <property type="entry name" value="Sig_transdc_His_kin-like_C"/>
</dbReference>
<dbReference type="InterPro" id="IPR003661">
    <property type="entry name" value="HisK_dim/P_dom"/>
</dbReference>
<dbReference type="PANTHER" id="PTHR43047">
    <property type="entry name" value="TWO-COMPONENT HISTIDINE PROTEIN KINASE"/>
    <property type="match status" value="1"/>
</dbReference>
<reference evidence="11" key="1">
    <citation type="submission" date="2024-01" db="EMBL/GenBank/DDBJ databases">
        <title>Bank of Algae and Cyanobacteria of the Azores (BACA) strain genomes.</title>
        <authorList>
            <person name="Luz R."/>
            <person name="Cordeiro R."/>
            <person name="Fonseca A."/>
            <person name="Goncalves V."/>
        </authorList>
    </citation>
    <scope>NUCLEOTIDE SEQUENCE</scope>
    <source>
        <strain evidence="11">BACA0141</strain>
    </source>
</reference>
<dbReference type="SUPFAM" id="SSF52172">
    <property type="entry name" value="CheY-like"/>
    <property type="match status" value="1"/>
</dbReference>
<evidence type="ECO:0000256" key="3">
    <source>
        <dbReference type="ARBA" id="ARBA00022553"/>
    </source>
</evidence>
<dbReference type="Gene3D" id="1.10.287.130">
    <property type="match status" value="1"/>
</dbReference>
<dbReference type="CDD" id="cd00130">
    <property type="entry name" value="PAS"/>
    <property type="match status" value="1"/>
</dbReference>
<evidence type="ECO:0000256" key="1">
    <source>
        <dbReference type="ARBA" id="ARBA00000085"/>
    </source>
</evidence>
<dbReference type="SUPFAM" id="SSF55785">
    <property type="entry name" value="PYP-like sensor domain (PAS domain)"/>
    <property type="match status" value="1"/>
</dbReference>
<name>A0AAW9PPB5_9CYAN</name>
<dbReference type="Pfam" id="PF02518">
    <property type="entry name" value="HATPase_c"/>
    <property type="match status" value="1"/>
</dbReference>
<feature type="domain" description="PAS" evidence="10">
    <location>
        <begin position="133"/>
        <end position="206"/>
    </location>
</feature>
<dbReference type="Gene3D" id="3.30.565.10">
    <property type="entry name" value="Histidine kinase-like ATPase, C-terminal domain"/>
    <property type="match status" value="1"/>
</dbReference>
<keyword evidence="3 7" id="KW-0597">Phosphoprotein</keyword>
<dbReference type="Pfam" id="PF00072">
    <property type="entry name" value="Response_reg"/>
    <property type="match status" value="1"/>
</dbReference>
<dbReference type="GO" id="GO:0005524">
    <property type="term" value="F:ATP binding"/>
    <property type="evidence" value="ECO:0007669"/>
    <property type="project" value="UniProtKB-KW"/>
</dbReference>
<dbReference type="GO" id="GO:0000155">
    <property type="term" value="F:phosphorelay sensor kinase activity"/>
    <property type="evidence" value="ECO:0007669"/>
    <property type="project" value="InterPro"/>
</dbReference>
<feature type="modified residue" description="4-aspartylphosphate" evidence="7">
    <location>
        <position position="55"/>
    </location>
</feature>
<keyword evidence="4" id="KW-0808">Transferase</keyword>
<keyword evidence="5" id="KW-0418">Kinase</keyword>
<dbReference type="Gene3D" id="3.30.450.20">
    <property type="entry name" value="PAS domain"/>
    <property type="match status" value="1"/>
</dbReference>
<dbReference type="Proteomes" id="UP001333818">
    <property type="component" value="Unassembled WGS sequence"/>
</dbReference>
<dbReference type="InterPro" id="IPR011006">
    <property type="entry name" value="CheY-like_superfamily"/>
</dbReference>
<evidence type="ECO:0000256" key="7">
    <source>
        <dbReference type="PROSITE-ProRule" id="PRU00169"/>
    </source>
</evidence>
<keyword evidence="11" id="KW-0067">ATP-binding</keyword>
<dbReference type="PROSITE" id="PS50110">
    <property type="entry name" value="RESPONSE_REGULATORY"/>
    <property type="match status" value="1"/>
</dbReference>
<dbReference type="InterPro" id="IPR005467">
    <property type="entry name" value="His_kinase_dom"/>
</dbReference>
<dbReference type="PRINTS" id="PR00344">
    <property type="entry name" value="BCTRLSENSOR"/>
</dbReference>
<dbReference type="InterPro" id="IPR036097">
    <property type="entry name" value="HisK_dim/P_sf"/>
</dbReference>
<dbReference type="RefSeq" id="WP_330482278.1">
    <property type="nucleotide sequence ID" value="NZ_JAZBJZ010000008.1"/>
</dbReference>
<evidence type="ECO:0000259" key="10">
    <source>
        <dbReference type="PROSITE" id="PS50112"/>
    </source>
</evidence>
<dbReference type="PROSITE" id="PS50109">
    <property type="entry name" value="HIS_KIN"/>
    <property type="match status" value="1"/>
</dbReference>
<evidence type="ECO:0000256" key="2">
    <source>
        <dbReference type="ARBA" id="ARBA00012438"/>
    </source>
</evidence>
<gene>
    <name evidence="11" type="ORF">V2H45_03735</name>
</gene>
<dbReference type="CDD" id="cd17534">
    <property type="entry name" value="REC_DC-like"/>
    <property type="match status" value="1"/>
</dbReference>
<dbReference type="SUPFAM" id="SSF55874">
    <property type="entry name" value="ATPase domain of HSP90 chaperone/DNA topoisomerase II/histidine kinase"/>
    <property type="match status" value="1"/>
</dbReference>
<evidence type="ECO:0000259" key="9">
    <source>
        <dbReference type="PROSITE" id="PS50110"/>
    </source>
</evidence>
<dbReference type="SMART" id="SM00387">
    <property type="entry name" value="HATPase_c"/>
    <property type="match status" value="1"/>
</dbReference>
<evidence type="ECO:0000313" key="12">
    <source>
        <dbReference type="Proteomes" id="UP001333818"/>
    </source>
</evidence>
<dbReference type="Pfam" id="PF00512">
    <property type="entry name" value="HisKA"/>
    <property type="match status" value="1"/>
</dbReference>
<dbReference type="FunFam" id="3.30.565.10:FF:000006">
    <property type="entry name" value="Sensor histidine kinase WalK"/>
    <property type="match status" value="1"/>
</dbReference>
<dbReference type="NCBIfam" id="TIGR00229">
    <property type="entry name" value="sensory_box"/>
    <property type="match status" value="1"/>
</dbReference>
<evidence type="ECO:0000256" key="4">
    <source>
        <dbReference type="ARBA" id="ARBA00022679"/>
    </source>
</evidence>
<keyword evidence="6" id="KW-0902">Two-component regulatory system</keyword>
<dbReference type="InterPro" id="IPR035965">
    <property type="entry name" value="PAS-like_dom_sf"/>
</dbReference>
<accession>A0AAW9PPB5</accession>
<organism evidence="11 12">
    <name type="scientific">Tumidithrix elongata BACA0141</name>
    <dbReference type="NCBI Taxonomy" id="2716417"/>
    <lineage>
        <taxon>Bacteria</taxon>
        <taxon>Bacillati</taxon>
        <taxon>Cyanobacteriota</taxon>
        <taxon>Cyanophyceae</taxon>
        <taxon>Pseudanabaenales</taxon>
        <taxon>Pseudanabaenaceae</taxon>
        <taxon>Tumidithrix</taxon>
        <taxon>Tumidithrix elongata</taxon>
    </lineage>
</organism>
<dbReference type="SMART" id="SM00448">
    <property type="entry name" value="REC"/>
    <property type="match status" value="1"/>
</dbReference>
<dbReference type="SMART" id="SM00388">
    <property type="entry name" value="HisKA"/>
    <property type="match status" value="1"/>
</dbReference>
<keyword evidence="12" id="KW-1185">Reference proteome</keyword>
<dbReference type="InterPro" id="IPR001789">
    <property type="entry name" value="Sig_transdc_resp-reg_receiver"/>
</dbReference>
<sequence length="510" mass="56675">MPTTKVLVVEDEVITGRVISEELTFLGYIVTDVVTSDLETIASVIKNKPDLVLMDIILKGSEQDGIAIAALLRQQFQIPVIYITAHTDDVTLKRARNSEPYGYLVKPFNERDLRVAIETALYKHRMERQLADREEFLSAILKSTNDAVIATDRVATVTYMNPAAENLTGWQQTEATGRHVSEVLQLIDENTGRAIANPIPHVLRSGEVAHLNDGTAIIDRHGIQKPVGDSASPICRDTGTVDGAVMVLWDISDRRKAESSEVEKVAIQEALKKEKELNELKSKFIAIASHEMRTPLAVIMLAAEYLQNPNLNDDVIQSRLERIKKSVKHMTAVLENMLALGRFALEVSSFKPILTNLETFCLDLVEEIKFLYPNDRNRSIAVSFSSQGACDRAYIDRDLLRHILMNLLSNAMKYSNHGGSVQFELICDRDDFLSAPIAKFLIRDRGIGIPATDLPFVFDLHYRASNVSKTPGSGIGLAIAKRAVDMHNGQIEVESEVNRGTNFTVTLPIG</sequence>
<comment type="caution">
    <text evidence="11">The sequence shown here is derived from an EMBL/GenBank/DDBJ whole genome shotgun (WGS) entry which is preliminary data.</text>
</comment>
<dbReference type="InterPro" id="IPR000014">
    <property type="entry name" value="PAS"/>
</dbReference>
<dbReference type="Gene3D" id="3.40.50.2300">
    <property type="match status" value="1"/>
</dbReference>
<protein>
    <recommendedName>
        <fullName evidence="2">histidine kinase</fullName>
        <ecNumber evidence="2">2.7.13.3</ecNumber>
    </recommendedName>
</protein>
<dbReference type="EMBL" id="JAZBJZ010000008">
    <property type="protein sequence ID" value="MEE3715854.1"/>
    <property type="molecule type" value="Genomic_DNA"/>
</dbReference>
<dbReference type="AlphaFoldDB" id="A0AAW9PPB5"/>
<dbReference type="CDD" id="cd00082">
    <property type="entry name" value="HisKA"/>
    <property type="match status" value="1"/>
</dbReference>